<dbReference type="AlphaFoldDB" id="A0A0C3E2P1"/>
<sequence>MVCMILSLREFIEQFPRLSKRELSLIANRHGIEFRSRLTTRMRKDALRRHACVPHCAQVLYKFRVLDRPRKVTFVPPMEDPRDASDEMAELRHKERKWSRVQRRQLGERESEREESMEYLPVRSFDTNYIFDKYVHA</sequence>
<gene>
    <name evidence="1" type="ORF">SCLCIDRAFT_1210538</name>
</gene>
<name>A0A0C3E2P1_9AGAM</name>
<evidence type="ECO:0000313" key="1">
    <source>
        <dbReference type="EMBL" id="KIM67065.1"/>
    </source>
</evidence>
<accession>A0A0C3E2P1</accession>
<organism evidence="1 2">
    <name type="scientific">Scleroderma citrinum Foug A</name>
    <dbReference type="NCBI Taxonomy" id="1036808"/>
    <lineage>
        <taxon>Eukaryota</taxon>
        <taxon>Fungi</taxon>
        <taxon>Dikarya</taxon>
        <taxon>Basidiomycota</taxon>
        <taxon>Agaricomycotina</taxon>
        <taxon>Agaricomycetes</taxon>
        <taxon>Agaricomycetidae</taxon>
        <taxon>Boletales</taxon>
        <taxon>Sclerodermatineae</taxon>
        <taxon>Sclerodermataceae</taxon>
        <taxon>Scleroderma</taxon>
    </lineage>
</organism>
<reference evidence="2" key="2">
    <citation type="submission" date="2015-01" db="EMBL/GenBank/DDBJ databases">
        <title>Evolutionary Origins and Diversification of the Mycorrhizal Mutualists.</title>
        <authorList>
            <consortium name="DOE Joint Genome Institute"/>
            <consortium name="Mycorrhizal Genomics Consortium"/>
            <person name="Kohler A."/>
            <person name="Kuo A."/>
            <person name="Nagy L.G."/>
            <person name="Floudas D."/>
            <person name="Copeland A."/>
            <person name="Barry K.W."/>
            <person name="Cichocki N."/>
            <person name="Veneault-Fourrey C."/>
            <person name="LaButti K."/>
            <person name="Lindquist E.A."/>
            <person name="Lipzen A."/>
            <person name="Lundell T."/>
            <person name="Morin E."/>
            <person name="Murat C."/>
            <person name="Riley R."/>
            <person name="Ohm R."/>
            <person name="Sun H."/>
            <person name="Tunlid A."/>
            <person name="Henrissat B."/>
            <person name="Grigoriev I.V."/>
            <person name="Hibbett D.S."/>
            <person name="Martin F."/>
        </authorList>
    </citation>
    <scope>NUCLEOTIDE SEQUENCE [LARGE SCALE GENOMIC DNA]</scope>
    <source>
        <strain evidence="2">Foug A</strain>
    </source>
</reference>
<dbReference type="EMBL" id="KN822014">
    <property type="protein sequence ID" value="KIM67065.1"/>
    <property type="molecule type" value="Genomic_DNA"/>
</dbReference>
<dbReference type="InParanoid" id="A0A0C3E2P1"/>
<keyword evidence="2" id="KW-1185">Reference proteome</keyword>
<reference evidence="1 2" key="1">
    <citation type="submission" date="2014-04" db="EMBL/GenBank/DDBJ databases">
        <authorList>
            <consortium name="DOE Joint Genome Institute"/>
            <person name="Kuo A."/>
            <person name="Kohler A."/>
            <person name="Nagy L.G."/>
            <person name="Floudas D."/>
            <person name="Copeland A."/>
            <person name="Barry K.W."/>
            <person name="Cichocki N."/>
            <person name="Veneault-Fourrey C."/>
            <person name="LaButti K."/>
            <person name="Lindquist E.A."/>
            <person name="Lipzen A."/>
            <person name="Lundell T."/>
            <person name="Morin E."/>
            <person name="Murat C."/>
            <person name="Sun H."/>
            <person name="Tunlid A."/>
            <person name="Henrissat B."/>
            <person name="Grigoriev I.V."/>
            <person name="Hibbett D.S."/>
            <person name="Martin F."/>
            <person name="Nordberg H.P."/>
            <person name="Cantor M.N."/>
            <person name="Hua S.X."/>
        </authorList>
    </citation>
    <scope>NUCLEOTIDE SEQUENCE [LARGE SCALE GENOMIC DNA]</scope>
    <source>
        <strain evidence="1 2">Foug A</strain>
    </source>
</reference>
<dbReference type="Proteomes" id="UP000053989">
    <property type="component" value="Unassembled WGS sequence"/>
</dbReference>
<dbReference type="HOGENOM" id="CLU_1866304_0_0_1"/>
<proteinExistence type="predicted"/>
<evidence type="ECO:0000313" key="2">
    <source>
        <dbReference type="Proteomes" id="UP000053989"/>
    </source>
</evidence>
<protein>
    <submittedName>
        <fullName evidence="1">Uncharacterized protein</fullName>
    </submittedName>
</protein>